<dbReference type="PANTHER" id="PTHR22916">
    <property type="entry name" value="GLYCOSYLTRANSFERASE"/>
    <property type="match status" value="1"/>
</dbReference>
<evidence type="ECO:0000313" key="2">
    <source>
        <dbReference type="EMBL" id="CUO19339.1"/>
    </source>
</evidence>
<keyword evidence="2" id="KW-0328">Glycosyltransferase</keyword>
<keyword evidence="2" id="KW-0808">Transferase</keyword>
<evidence type="ECO:0000259" key="1">
    <source>
        <dbReference type="Pfam" id="PF00535"/>
    </source>
</evidence>
<dbReference type="Pfam" id="PF00535">
    <property type="entry name" value="Glycos_transf_2"/>
    <property type="match status" value="1"/>
</dbReference>
<dbReference type="GO" id="GO:0050501">
    <property type="term" value="F:hyaluronan synthase activity"/>
    <property type="evidence" value="ECO:0007669"/>
    <property type="project" value="UniProtKB-EC"/>
</dbReference>
<proteinExistence type="predicted"/>
<accession>A0A174D4W9</accession>
<dbReference type="Gene3D" id="3.90.550.10">
    <property type="entry name" value="Spore Coat Polysaccharide Biosynthesis Protein SpsA, Chain A"/>
    <property type="match status" value="1"/>
</dbReference>
<dbReference type="AlphaFoldDB" id="A0A174D4W9"/>
<reference evidence="2 3" key="1">
    <citation type="submission" date="2015-09" db="EMBL/GenBank/DDBJ databases">
        <authorList>
            <consortium name="Pathogen Informatics"/>
        </authorList>
    </citation>
    <scope>NUCLEOTIDE SEQUENCE [LARGE SCALE GENOMIC DNA]</scope>
    <source>
        <strain evidence="2 3">2789STDY5608823</strain>
    </source>
</reference>
<dbReference type="EC" id="2.4.1.212" evidence="2"/>
<evidence type="ECO:0000313" key="3">
    <source>
        <dbReference type="Proteomes" id="UP000095468"/>
    </source>
</evidence>
<feature type="domain" description="Glycosyltransferase 2-like" evidence="1">
    <location>
        <begin position="7"/>
        <end position="126"/>
    </location>
</feature>
<dbReference type="InterPro" id="IPR001173">
    <property type="entry name" value="Glyco_trans_2-like"/>
</dbReference>
<dbReference type="PANTHER" id="PTHR22916:SF3">
    <property type="entry name" value="UDP-GLCNAC:BETAGAL BETA-1,3-N-ACETYLGLUCOSAMINYLTRANSFERASE-LIKE PROTEIN 1"/>
    <property type="match status" value="1"/>
</dbReference>
<dbReference type="Proteomes" id="UP000095468">
    <property type="component" value="Unassembled WGS sequence"/>
</dbReference>
<sequence length="355" mass="39057">MTTPKISVVVPIYKVEECLAWCLDSLLAQDMPDWEGVLVNDGSPDGSRDIAAAYCEKDARFTLVDKENGGLSSARNAGIAASTAPIVAFLDSDDRFTPDACRVIVDAFEREDCDVLTFGANPYPLEAGYPWLNYVLSPRDVSFEGYSSDLLFKEASRPFAWRTACKRDFLLGNGIVFDETVKYGEDQVFDFAVYGRSHKTALISNKLYDYRVARKGSLMDTMRYDDETRLLEHVKIYSAMLADWQRDGLDAQHADDLAYFLCDLVLYDALRLLGSDCGKVFAAVAAALNGSAVDNDAALAQCAPSVAAMVRAALIGKAPAARLCKKLMFDYDVLRFGRLGACKRMAANALGKREV</sequence>
<dbReference type="CDD" id="cd00761">
    <property type="entry name" value="Glyco_tranf_GTA_type"/>
    <property type="match status" value="1"/>
</dbReference>
<organism evidence="2 3">
    <name type="scientific">Collinsella aerofaciens</name>
    <dbReference type="NCBI Taxonomy" id="74426"/>
    <lineage>
        <taxon>Bacteria</taxon>
        <taxon>Bacillati</taxon>
        <taxon>Actinomycetota</taxon>
        <taxon>Coriobacteriia</taxon>
        <taxon>Coriobacteriales</taxon>
        <taxon>Coriobacteriaceae</taxon>
        <taxon>Collinsella</taxon>
    </lineage>
</organism>
<protein>
    <submittedName>
        <fullName evidence="2">Hyaluronan synthase</fullName>
        <ecNumber evidence="2">2.4.1.212</ecNumber>
    </submittedName>
</protein>
<name>A0A174D4W9_9ACTN</name>
<dbReference type="RefSeq" id="WP_055286573.1">
    <property type="nucleotide sequence ID" value="NZ_CP040348.1"/>
</dbReference>
<dbReference type="SUPFAM" id="SSF53448">
    <property type="entry name" value="Nucleotide-diphospho-sugar transferases"/>
    <property type="match status" value="1"/>
</dbReference>
<dbReference type="EMBL" id="CYYP01000009">
    <property type="protein sequence ID" value="CUO19339.1"/>
    <property type="molecule type" value="Genomic_DNA"/>
</dbReference>
<gene>
    <name evidence="2" type="primary">hyaD_2</name>
    <name evidence="2" type="ORF">ERS852381_01195</name>
</gene>
<dbReference type="InterPro" id="IPR029044">
    <property type="entry name" value="Nucleotide-diphossugar_trans"/>
</dbReference>